<reference evidence="1" key="1">
    <citation type="submission" date="2021-06" db="EMBL/GenBank/DDBJ databases">
        <authorList>
            <person name="Criscuolo A."/>
        </authorList>
    </citation>
    <scope>NUCLEOTIDE SEQUENCE</scope>
    <source>
        <strain evidence="1">CIP111600</strain>
    </source>
</reference>
<dbReference type="AlphaFoldDB" id="A0A916K790"/>
<protein>
    <submittedName>
        <fullName evidence="1">Uncharacterized protein</fullName>
    </submittedName>
</protein>
<dbReference type="RefSeq" id="WP_218095748.1">
    <property type="nucleotide sequence ID" value="NZ_CAJVAS010000053.1"/>
</dbReference>
<comment type="caution">
    <text evidence="1">The sequence shown here is derived from an EMBL/GenBank/DDBJ whole genome shotgun (WGS) entry which is preliminary data.</text>
</comment>
<dbReference type="EMBL" id="CAJVAS010000053">
    <property type="protein sequence ID" value="CAG7650391.1"/>
    <property type="molecule type" value="Genomic_DNA"/>
</dbReference>
<gene>
    <name evidence="1" type="ORF">PAESOLCIP111_06068</name>
</gene>
<dbReference type="Pfam" id="PF09929">
    <property type="entry name" value="DUF2161"/>
    <property type="match status" value="1"/>
</dbReference>
<evidence type="ECO:0000313" key="1">
    <source>
        <dbReference type="EMBL" id="CAG7650391.1"/>
    </source>
</evidence>
<proteinExistence type="predicted"/>
<sequence>MPIKSETELYAPVKTYLESLGYEVRGEVRHCDLVAIREDEPPIIVELKRSFSIPLLLQAIDRLKISRTVYVAFERPAKGRAPHSASWPELRNLCRMLGIGMITVQYYKTRKPRVEVECHPGDDPSLLTHAPRLNKYATTRVVREFQERRADYNVGGSSKRKLVTAYREKSLQLASALQQHGPASPRKLRDMTGNAGAAGMLQKNYYLWFQRVERGVYKLTPLGEEALQTFAHVVAGFQEPSPQEAATSG</sequence>
<name>A0A916K790_9BACL</name>
<evidence type="ECO:0000313" key="2">
    <source>
        <dbReference type="Proteomes" id="UP000693672"/>
    </source>
</evidence>
<dbReference type="InterPro" id="IPR018679">
    <property type="entry name" value="DUF2161"/>
</dbReference>
<dbReference type="Proteomes" id="UP000693672">
    <property type="component" value="Unassembled WGS sequence"/>
</dbReference>
<keyword evidence="2" id="KW-1185">Reference proteome</keyword>
<accession>A0A916K790</accession>
<organism evidence="1 2">
    <name type="scientific">Paenibacillus solanacearum</name>
    <dbReference type="NCBI Taxonomy" id="2048548"/>
    <lineage>
        <taxon>Bacteria</taxon>
        <taxon>Bacillati</taxon>
        <taxon>Bacillota</taxon>
        <taxon>Bacilli</taxon>
        <taxon>Bacillales</taxon>
        <taxon>Paenibacillaceae</taxon>
        <taxon>Paenibacillus</taxon>
    </lineage>
</organism>